<dbReference type="EMBL" id="AP011121">
    <property type="protein sequence ID" value="BAH98640.1"/>
    <property type="molecule type" value="Genomic_DNA"/>
</dbReference>
<protein>
    <submittedName>
        <fullName evidence="1">Uncharacterized protein</fullName>
    </submittedName>
</protein>
<evidence type="ECO:0000313" key="2">
    <source>
        <dbReference type="Proteomes" id="UP000000948"/>
    </source>
</evidence>
<dbReference type="Proteomes" id="UP000000948">
    <property type="component" value="Chromosome"/>
</dbReference>
<dbReference type="STRING" id="634452.APA01_04900"/>
<dbReference type="KEGG" id="apt:APA01_04900"/>
<reference evidence="1 2" key="1">
    <citation type="journal article" date="2009" name="Nucleic Acids Res.">
        <title>Whole-genome analyses reveal genetic instability of Acetobacter pasteurianus.</title>
        <authorList>
            <person name="Azuma Y."/>
            <person name="Hosoyama A."/>
            <person name="Matsutani M."/>
            <person name="Furuya N."/>
            <person name="Horikawa H."/>
            <person name="Harada T."/>
            <person name="Hirakawa H."/>
            <person name="Kuhara S."/>
            <person name="Matsushita K."/>
            <person name="Fujita N."/>
            <person name="Shirai M."/>
        </authorList>
    </citation>
    <scope>NUCLEOTIDE SEQUENCE [LARGE SCALE GENOMIC DNA]</scope>
    <source>
        <strain evidence="2">NBRC 105184 / IFO 3283-01</strain>
    </source>
</reference>
<name>C7JDJ6_ACEP3</name>
<gene>
    <name evidence="1" type="ordered locus">APA01_04900</name>
</gene>
<evidence type="ECO:0000313" key="1">
    <source>
        <dbReference type="EMBL" id="BAH98640.1"/>
    </source>
</evidence>
<organism evidence="1 2">
    <name type="scientific">Acetobacter pasteurianus (strain NBRC 105184 / IFO 3283-01)</name>
    <dbReference type="NCBI Taxonomy" id="634452"/>
    <lineage>
        <taxon>Bacteria</taxon>
        <taxon>Pseudomonadati</taxon>
        <taxon>Pseudomonadota</taxon>
        <taxon>Alphaproteobacteria</taxon>
        <taxon>Acetobacterales</taxon>
        <taxon>Acetobacteraceae</taxon>
        <taxon>Acetobacter</taxon>
    </lineage>
</organism>
<dbReference type="HOGENOM" id="CLU_2857349_0_0_5"/>
<dbReference type="AlphaFoldDB" id="C7JDJ6"/>
<accession>C7JDJ6</accession>
<proteinExistence type="predicted"/>
<sequence length="64" mass="7420">MSFYFSCPLAAQARRAVENACLYLCRIMPELLRGMYATTGAVLGLYRGRWSICSRWESFDMKTR</sequence>
<dbReference type="BioCyc" id="APAS634452:APA01_RS15905-MONOMER"/>